<dbReference type="EMBL" id="VOGW01000051">
    <property type="protein sequence ID" value="TWV53673.1"/>
    <property type="molecule type" value="Genomic_DNA"/>
</dbReference>
<reference evidence="2" key="1">
    <citation type="journal article" date="2019" name="Microbiol. Resour. Announc.">
        <title>Draft Genomic Sequences of Streptomyces misionensis and Streptomyces albidoflavus, bacteria applied for phytopathogen biocontrol.</title>
        <authorList>
            <person name="Pylro V."/>
            <person name="Dias A."/>
            <person name="Andreote F."/>
            <person name="Varani A."/>
            <person name="Andreote C."/>
            <person name="Bernardo E."/>
            <person name="Martins T."/>
        </authorList>
    </citation>
    <scope>NUCLEOTIDE SEQUENCE [LARGE SCALE GENOMIC DNA]</scope>
    <source>
        <strain evidence="2">66</strain>
    </source>
</reference>
<proteinExistence type="predicted"/>
<organism evidence="2 3">
    <name type="scientific">Streptomyces misionensis</name>
    <dbReference type="NCBI Taxonomy" id="67331"/>
    <lineage>
        <taxon>Bacteria</taxon>
        <taxon>Bacillati</taxon>
        <taxon>Actinomycetota</taxon>
        <taxon>Actinomycetes</taxon>
        <taxon>Kitasatosporales</taxon>
        <taxon>Streptomycetaceae</taxon>
        <taxon>Streptomyces</taxon>
    </lineage>
</organism>
<feature type="compositionally biased region" description="Low complexity" evidence="1">
    <location>
        <begin position="62"/>
        <end position="71"/>
    </location>
</feature>
<keyword evidence="3" id="KW-1185">Reference proteome</keyword>
<gene>
    <name evidence="2" type="ORF">FRZ03_09245</name>
</gene>
<accession>A0A5C6K038</accession>
<feature type="region of interest" description="Disordered" evidence="1">
    <location>
        <begin position="62"/>
        <end position="95"/>
    </location>
</feature>
<dbReference type="Proteomes" id="UP000320481">
    <property type="component" value="Unassembled WGS sequence"/>
</dbReference>
<sequence>MTAPPGLPVTGSTRLNVVAAAFWSPGLGPSIPCRPLNWARAYVVATVVSSLTRTRLVVRARTAPPSPTATTERSRSLPAPEGVASTYSTPAAGRV</sequence>
<evidence type="ECO:0000313" key="3">
    <source>
        <dbReference type="Proteomes" id="UP000320481"/>
    </source>
</evidence>
<dbReference type="AlphaFoldDB" id="A0A5C6K038"/>
<evidence type="ECO:0000256" key="1">
    <source>
        <dbReference type="SAM" id="MobiDB-lite"/>
    </source>
</evidence>
<protein>
    <submittedName>
        <fullName evidence="2">Uncharacterized protein</fullName>
    </submittedName>
</protein>
<name>A0A5C6K038_9ACTN</name>
<comment type="caution">
    <text evidence="2">The sequence shown here is derived from an EMBL/GenBank/DDBJ whole genome shotgun (WGS) entry which is preliminary data.</text>
</comment>
<evidence type="ECO:0000313" key="2">
    <source>
        <dbReference type="EMBL" id="TWV53673.1"/>
    </source>
</evidence>